<keyword evidence="3" id="KW-1185">Reference proteome</keyword>
<dbReference type="PANTHER" id="PTHR10811">
    <property type="entry name" value="FRINGE-RELATED"/>
    <property type="match status" value="1"/>
</dbReference>
<sequence length="473" mass="54495">MAQTKLFSTVVIFLLIPFVAISAVFLTFQYFNISLFDNYTKTFFNQYAPRQEDEPTNISHIVFGISASVNTWPWRHHYIDLWWQPNVTRGFLWLDYEPHQNNDDTWPETSPPYKVSGDTSSFKYTGGPLRYQIRMSRVVKESFELGLENVRWFVMGDDDTVFFPENLVSVLSKYDHNEMYYIGGNSESVEQNEGNFFKMAYGGAGVAISYPLAMVLAKGFDECIERYAHLFGCDGRIMSCASEIGIHLTHELGFHQVDLRGNPYGFLAAHPISPLVTLHHLELVDPLFPTLNQADSIEKLFASYKMDPGRILQKSFCYDLRRNWSLSVSWGYSVELYPSLVNVGEMETPFRTMKTFTMRDGPFMFNTRPLSNDLCEKPLIYYVDQVDRISEGNTRSRYKRYDAVSGEVCASEQYAPALNISYVDILTYHFHIWAKAPRRQCCDVMDDGDVDGMKSVVQVKIRECHLFESVTPQ</sequence>
<evidence type="ECO:0008006" key="4">
    <source>
        <dbReference type="Google" id="ProtNLM"/>
    </source>
</evidence>
<keyword evidence="1" id="KW-0812">Transmembrane</keyword>
<gene>
    <name evidence="2" type="ORF">PIB30_086490</name>
</gene>
<reference evidence="2 3" key="1">
    <citation type="journal article" date="2023" name="Plants (Basel)">
        <title>Bridging the Gap: Combining Genomics and Transcriptomics Approaches to Understand Stylosanthes scabra, an Orphan Legume from the Brazilian Caatinga.</title>
        <authorList>
            <person name="Ferreira-Neto J.R.C."/>
            <person name="da Silva M.D."/>
            <person name="Binneck E."/>
            <person name="de Melo N.F."/>
            <person name="da Silva R.H."/>
            <person name="de Melo A.L.T.M."/>
            <person name="Pandolfi V."/>
            <person name="Bustamante F.O."/>
            <person name="Brasileiro-Vidal A.C."/>
            <person name="Benko-Iseppon A.M."/>
        </authorList>
    </citation>
    <scope>NUCLEOTIDE SEQUENCE [LARGE SCALE GENOMIC DNA]</scope>
    <source>
        <tissue evidence="2">Leaves</tissue>
    </source>
</reference>
<keyword evidence="1" id="KW-0472">Membrane</keyword>
<dbReference type="Pfam" id="PF04646">
    <property type="entry name" value="DUF604"/>
    <property type="match status" value="1"/>
</dbReference>
<name>A0ABU6RT26_9FABA</name>
<dbReference type="Gene3D" id="3.90.550.50">
    <property type="match status" value="1"/>
</dbReference>
<evidence type="ECO:0000256" key="1">
    <source>
        <dbReference type="SAM" id="Phobius"/>
    </source>
</evidence>
<evidence type="ECO:0000313" key="2">
    <source>
        <dbReference type="EMBL" id="MED6127266.1"/>
    </source>
</evidence>
<accession>A0ABU6RT26</accession>
<proteinExistence type="predicted"/>
<dbReference type="Proteomes" id="UP001341840">
    <property type="component" value="Unassembled WGS sequence"/>
</dbReference>
<dbReference type="InterPro" id="IPR006740">
    <property type="entry name" value="DUF604"/>
</dbReference>
<keyword evidence="1" id="KW-1133">Transmembrane helix</keyword>
<feature type="transmembrane region" description="Helical" evidence="1">
    <location>
        <begin position="7"/>
        <end position="31"/>
    </location>
</feature>
<evidence type="ECO:0000313" key="3">
    <source>
        <dbReference type="Proteomes" id="UP001341840"/>
    </source>
</evidence>
<dbReference type="EMBL" id="JASCZI010031692">
    <property type="protein sequence ID" value="MED6127266.1"/>
    <property type="molecule type" value="Genomic_DNA"/>
</dbReference>
<comment type="caution">
    <text evidence="2">The sequence shown here is derived from an EMBL/GenBank/DDBJ whole genome shotgun (WGS) entry which is preliminary data.</text>
</comment>
<protein>
    <recommendedName>
        <fullName evidence="4">N-acetylgalactosaminide beta-1,3-galactosyltransferase</fullName>
    </recommendedName>
</protein>
<organism evidence="2 3">
    <name type="scientific">Stylosanthes scabra</name>
    <dbReference type="NCBI Taxonomy" id="79078"/>
    <lineage>
        <taxon>Eukaryota</taxon>
        <taxon>Viridiplantae</taxon>
        <taxon>Streptophyta</taxon>
        <taxon>Embryophyta</taxon>
        <taxon>Tracheophyta</taxon>
        <taxon>Spermatophyta</taxon>
        <taxon>Magnoliopsida</taxon>
        <taxon>eudicotyledons</taxon>
        <taxon>Gunneridae</taxon>
        <taxon>Pentapetalae</taxon>
        <taxon>rosids</taxon>
        <taxon>fabids</taxon>
        <taxon>Fabales</taxon>
        <taxon>Fabaceae</taxon>
        <taxon>Papilionoideae</taxon>
        <taxon>50 kb inversion clade</taxon>
        <taxon>dalbergioids sensu lato</taxon>
        <taxon>Dalbergieae</taxon>
        <taxon>Pterocarpus clade</taxon>
        <taxon>Stylosanthes</taxon>
    </lineage>
</organism>